<feature type="domain" description="5'-Nucleotidase C-terminal" evidence="10">
    <location>
        <begin position="493"/>
        <end position="554"/>
    </location>
</feature>
<evidence type="ECO:0000313" key="11">
    <source>
        <dbReference type="EMBL" id="PIK41239.1"/>
    </source>
</evidence>
<dbReference type="InterPro" id="IPR036907">
    <property type="entry name" value="5'-Nucleotdase_C_sf"/>
</dbReference>
<dbReference type="PROSITE" id="PS00786">
    <property type="entry name" value="5_NUCLEOTIDASE_2"/>
    <property type="match status" value="1"/>
</dbReference>
<accession>A0A2G8JZU6</accession>
<dbReference type="Proteomes" id="UP000230750">
    <property type="component" value="Unassembled WGS sequence"/>
</dbReference>
<dbReference type="Gene3D" id="3.60.21.10">
    <property type="match status" value="1"/>
</dbReference>
<evidence type="ECO:0000313" key="12">
    <source>
        <dbReference type="Proteomes" id="UP000230750"/>
    </source>
</evidence>
<evidence type="ECO:0000259" key="9">
    <source>
        <dbReference type="Pfam" id="PF00149"/>
    </source>
</evidence>
<dbReference type="InterPro" id="IPR006146">
    <property type="entry name" value="5'-Nucleotdase_CS"/>
</dbReference>
<dbReference type="SUPFAM" id="SSF56300">
    <property type="entry name" value="Metallo-dependent phosphatases"/>
    <property type="match status" value="1"/>
</dbReference>
<dbReference type="InterPro" id="IPR029052">
    <property type="entry name" value="Metallo-depent_PP-like"/>
</dbReference>
<gene>
    <name evidence="11" type="ORF">BSL78_21903</name>
</gene>
<evidence type="ECO:0000256" key="6">
    <source>
        <dbReference type="ARBA" id="ARBA00022741"/>
    </source>
</evidence>
<dbReference type="AlphaFoldDB" id="A0A2G8JZU6"/>
<keyword evidence="6 8" id="KW-0547">Nucleotide-binding</keyword>
<feature type="signal peptide" evidence="8">
    <location>
        <begin position="1"/>
        <end position="25"/>
    </location>
</feature>
<evidence type="ECO:0000256" key="4">
    <source>
        <dbReference type="ARBA" id="ARBA00022723"/>
    </source>
</evidence>
<organism evidence="11 12">
    <name type="scientific">Stichopus japonicus</name>
    <name type="common">Sea cucumber</name>
    <dbReference type="NCBI Taxonomy" id="307972"/>
    <lineage>
        <taxon>Eukaryota</taxon>
        <taxon>Metazoa</taxon>
        <taxon>Echinodermata</taxon>
        <taxon>Eleutherozoa</taxon>
        <taxon>Echinozoa</taxon>
        <taxon>Holothuroidea</taxon>
        <taxon>Aspidochirotacea</taxon>
        <taxon>Aspidochirotida</taxon>
        <taxon>Stichopodidae</taxon>
        <taxon>Apostichopus</taxon>
    </lineage>
</organism>
<dbReference type="InterPro" id="IPR006179">
    <property type="entry name" value="5_nucleotidase/apyrase"/>
</dbReference>
<comment type="caution">
    <text evidence="11">The sequence shown here is derived from an EMBL/GenBank/DDBJ whole genome shotgun (WGS) entry which is preliminary data.</text>
</comment>
<evidence type="ECO:0000256" key="8">
    <source>
        <dbReference type="RuleBase" id="RU362119"/>
    </source>
</evidence>
<dbReference type="Pfam" id="PF00149">
    <property type="entry name" value="Metallophos"/>
    <property type="match status" value="1"/>
</dbReference>
<evidence type="ECO:0000259" key="10">
    <source>
        <dbReference type="Pfam" id="PF02872"/>
    </source>
</evidence>
<dbReference type="PROSITE" id="PS00785">
    <property type="entry name" value="5_NUCLEOTIDASE_1"/>
    <property type="match status" value="1"/>
</dbReference>
<sequence length="620" mass="68491">RSNRFVRLVLLCIVCCITLSQYVAALEVALLHTNDVHSRFEQTDKDGGDCSTEEATNNECYGGVARRMTKIKELRAENQNTILLDGGDQFLGSAWFYHYQGAAAAYFMNLLGYDAMALGNHEFDTGVQTLISFLNAVTFPVVSCNIDPRDEPGIQELFTKSTVIKVAGEKIGIVGYTYSRTPSISNPGKLIFEKEISAIQREVDKLTSGGIDKIIALGNSGYDMEIKIARETRGTPPTDDVVTGPYPTIVYPHDDHRSRDRVLLVQDPAYGKYLGFLKVTFDDEDPETLSEINEWGEAVRQSSDAVVGDTLVHLDGGRESCRLRECNLGNVVTDAMLAAHVTSQGDDGWSDVTMAILNGGAIRSSINQGTIRNGDVTNVLPFMDTIDVVELNGHHLIEALEHAVESIDQVKLPGFFLQVSGKIIHSLSALFHAHSNNHSRPTAPSFSYLKLTTHSTYFRINHSEEKYRHSRENKKRGEGRGRGMGVSNAAKFSRLGLKIAYDLDNDPGRRVTSVEVLCDDCEIPEYEELQRGKLYKIVMTSYLARGGDGFKMIKDNIQNQKTGHLDSSVLSDYINKYSPITQGLEQRIKVTGEIPSSSTSLQSSLLLMMLIISLLTGLMA</sequence>
<dbReference type="EC" id="3.1.3.5" evidence="3"/>
<dbReference type="PANTHER" id="PTHR11575:SF24">
    <property type="entry name" value="5'-NUCLEOTIDASE"/>
    <property type="match status" value="1"/>
</dbReference>
<keyword evidence="5 8" id="KW-0732">Signal</keyword>
<feature type="domain" description="Calcineurin-like phosphoesterase" evidence="9">
    <location>
        <begin position="30"/>
        <end position="222"/>
    </location>
</feature>
<dbReference type="EMBL" id="MRZV01001037">
    <property type="protein sequence ID" value="PIK41239.1"/>
    <property type="molecule type" value="Genomic_DNA"/>
</dbReference>
<dbReference type="OrthoDB" id="7722975at2759"/>
<dbReference type="FunFam" id="3.60.21.10:FF:000020">
    <property type="entry name" value="NT5E isoform 4"/>
    <property type="match status" value="1"/>
</dbReference>
<dbReference type="STRING" id="307972.A0A2G8JZU6"/>
<dbReference type="SUPFAM" id="SSF55816">
    <property type="entry name" value="5'-nucleotidase (syn. UDP-sugar hydrolase), C-terminal domain"/>
    <property type="match status" value="1"/>
</dbReference>
<dbReference type="GO" id="GO:0006196">
    <property type="term" value="P:AMP catabolic process"/>
    <property type="evidence" value="ECO:0007669"/>
    <property type="project" value="TreeGrafter"/>
</dbReference>
<evidence type="ECO:0000256" key="5">
    <source>
        <dbReference type="ARBA" id="ARBA00022729"/>
    </source>
</evidence>
<dbReference type="GO" id="GO:0046872">
    <property type="term" value="F:metal ion binding"/>
    <property type="evidence" value="ECO:0007669"/>
    <property type="project" value="UniProtKB-KW"/>
</dbReference>
<keyword evidence="12" id="KW-1185">Reference proteome</keyword>
<evidence type="ECO:0000256" key="1">
    <source>
        <dbReference type="ARBA" id="ARBA00000815"/>
    </source>
</evidence>
<comment type="similarity">
    <text evidence="2 8">Belongs to the 5'-nucleotidase family.</text>
</comment>
<proteinExistence type="inferred from homology"/>
<keyword evidence="4" id="KW-0479">Metal-binding</keyword>
<evidence type="ECO:0000256" key="2">
    <source>
        <dbReference type="ARBA" id="ARBA00006654"/>
    </source>
</evidence>
<dbReference type="InterPro" id="IPR004843">
    <property type="entry name" value="Calcineurin-like_PHP"/>
</dbReference>
<dbReference type="Gene3D" id="3.90.780.10">
    <property type="entry name" value="5'-Nucleotidase, C-terminal domain"/>
    <property type="match status" value="2"/>
</dbReference>
<keyword evidence="7 8" id="KW-0378">Hydrolase</keyword>
<dbReference type="PANTHER" id="PTHR11575">
    <property type="entry name" value="5'-NUCLEOTIDASE-RELATED"/>
    <property type="match status" value="1"/>
</dbReference>
<feature type="chain" id="PRO_5013432315" description="5'-nucleotidase" evidence="8">
    <location>
        <begin position="26"/>
        <end position="620"/>
    </location>
</feature>
<feature type="non-terminal residue" evidence="11">
    <location>
        <position position="1"/>
    </location>
</feature>
<dbReference type="PRINTS" id="PR01607">
    <property type="entry name" value="APYRASEFAMLY"/>
</dbReference>
<name>A0A2G8JZU6_STIJA</name>
<comment type="catalytic activity">
    <reaction evidence="1">
        <text>a ribonucleoside 5'-phosphate + H2O = a ribonucleoside + phosphate</text>
        <dbReference type="Rhea" id="RHEA:12484"/>
        <dbReference type="ChEBI" id="CHEBI:15377"/>
        <dbReference type="ChEBI" id="CHEBI:18254"/>
        <dbReference type="ChEBI" id="CHEBI:43474"/>
        <dbReference type="ChEBI" id="CHEBI:58043"/>
        <dbReference type="EC" id="3.1.3.5"/>
    </reaction>
</comment>
<dbReference type="CDD" id="cd07409">
    <property type="entry name" value="MPP_CD73_N"/>
    <property type="match status" value="1"/>
</dbReference>
<evidence type="ECO:0000256" key="7">
    <source>
        <dbReference type="ARBA" id="ARBA00022801"/>
    </source>
</evidence>
<evidence type="ECO:0000256" key="3">
    <source>
        <dbReference type="ARBA" id="ARBA00012643"/>
    </source>
</evidence>
<protein>
    <recommendedName>
        <fullName evidence="3">5'-nucleotidase</fullName>
        <ecNumber evidence="3">3.1.3.5</ecNumber>
    </recommendedName>
</protein>
<reference evidence="11 12" key="1">
    <citation type="journal article" date="2017" name="PLoS Biol.">
        <title>The sea cucumber genome provides insights into morphological evolution and visceral regeneration.</title>
        <authorList>
            <person name="Zhang X."/>
            <person name="Sun L."/>
            <person name="Yuan J."/>
            <person name="Sun Y."/>
            <person name="Gao Y."/>
            <person name="Zhang L."/>
            <person name="Li S."/>
            <person name="Dai H."/>
            <person name="Hamel J.F."/>
            <person name="Liu C."/>
            <person name="Yu Y."/>
            <person name="Liu S."/>
            <person name="Lin W."/>
            <person name="Guo K."/>
            <person name="Jin S."/>
            <person name="Xu P."/>
            <person name="Storey K.B."/>
            <person name="Huan P."/>
            <person name="Zhang T."/>
            <person name="Zhou Y."/>
            <person name="Zhang J."/>
            <person name="Lin C."/>
            <person name="Li X."/>
            <person name="Xing L."/>
            <person name="Huo D."/>
            <person name="Sun M."/>
            <person name="Wang L."/>
            <person name="Mercier A."/>
            <person name="Li F."/>
            <person name="Yang H."/>
            <person name="Xiang J."/>
        </authorList>
    </citation>
    <scope>NUCLEOTIDE SEQUENCE [LARGE SCALE GENOMIC DNA]</scope>
    <source>
        <strain evidence="11">Shaxun</strain>
        <tissue evidence="11">Muscle</tissue>
    </source>
</reference>
<dbReference type="GO" id="GO:0000166">
    <property type="term" value="F:nucleotide binding"/>
    <property type="evidence" value="ECO:0007669"/>
    <property type="project" value="UniProtKB-KW"/>
</dbReference>
<dbReference type="GO" id="GO:0008253">
    <property type="term" value="F:5'-nucleotidase activity"/>
    <property type="evidence" value="ECO:0007669"/>
    <property type="project" value="UniProtKB-EC"/>
</dbReference>
<dbReference type="Pfam" id="PF02872">
    <property type="entry name" value="5_nucleotid_C"/>
    <property type="match status" value="2"/>
</dbReference>
<feature type="domain" description="5'-Nucleotidase C-terminal" evidence="10">
    <location>
        <begin position="307"/>
        <end position="421"/>
    </location>
</feature>
<dbReference type="GO" id="GO:0005886">
    <property type="term" value="C:plasma membrane"/>
    <property type="evidence" value="ECO:0007669"/>
    <property type="project" value="TreeGrafter"/>
</dbReference>
<dbReference type="InterPro" id="IPR008334">
    <property type="entry name" value="5'-Nucleotdase_C"/>
</dbReference>